<dbReference type="PROSITE" id="PS50002">
    <property type="entry name" value="SH3"/>
    <property type="match status" value="2"/>
</dbReference>
<dbReference type="EMBL" id="KN609861">
    <property type="protein sequence ID" value="KHJ78349.1"/>
    <property type="molecule type" value="Genomic_DNA"/>
</dbReference>
<dbReference type="CDD" id="cd00174">
    <property type="entry name" value="SH3"/>
    <property type="match status" value="1"/>
</dbReference>
<dbReference type="SUPFAM" id="SSF50044">
    <property type="entry name" value="SH3-domain"/>
    <property type="match status" value="2"/>
</dbReference>
<dbReference type="PRINTS" id="PR00499">
    <property type="entry name" value="P67PHOX"/>
</dbReference>
<evidence type="ECO:0000256" key="1">
    <source>
        <dbReference type="ARBA" id="ARBA00022443"/>
    </source>
</evidence>
<protein>
    <submittedName>
        <fullName evidence="4">SH3 domain protein</fullName>
    </submittedName>
</protein>
<sequence>DTIEVVAHLEQDWIQGRVNGQEGLAPLSFLAPYGTPVKSPKTRGIAAIAALGGSGRVVTAIADHCTEDPDKLYFCKGDRIIITEDVDNYWYRGKVESFKTLPPGLFPKALVKED</sequence>
<dbReference type="InterPro" id="IPR001452">
    <property type="entry name" value="SH3_domain"/>
</dbReference>
<evidence type="ECO:0000256" key="2">
    <source>
        <dbReference type="PROSITE-ProRule" id="PRU00192"/>
    </source>
</evidence>
<feature type="non-terminal residue" evidence="4">
    <location>
        <position position="1"/>
    </location>
</feature>
<proteinExistence type="predicted"/>
<accession>A0A0B1S080</accession>
<keyword evidence="1 2" id="KW-0728">SH3 domain</keyword>
<dbReference type="AlphaFoldDB" id="A0A0B1S080"/>
<gene>
    <name evidence="4" type="ORF">OESDEN_22030</name>
</gene>
<dbReference type="Pfam" id="PF00018">
    <property type="entry name" value="SH3_1"/>
    <property type="match status" value="1"/>
</dbReference>
<feature type="domain" description="SH3" evidence="3">
    <location>
        <begin position="53"/>
        <end position="114"/>
    </location>
</feature>
<organism evidence="4 5">
    <name type="scientific">Oesophagostomum dentatum</name>
    <name type="common">Nodular worm</name>
    <dbReference type="NCBI Taxonomy" id="61180"/>
    <lineage>
        <taxon>Eukaryota</taxon>
        <taxon>Metazoa</taxon>
        <taxon>Ecdysozoa</taxon>
        <taxon>Nematoda</taxon>
        <taxon>Chromadorea</taxon>
        <taxon>Rhabditida</taxon>
        <taxon>Rhabditina</taxon>
        <taxon>Rhabditomorpha</taxon>
        <taxon>Strongyloidea</taxon>
        <taxon>Strongylidae</taxon>
        <taxon>Oesophagostomum</taxon>
    </lineage>
</organism>
<feature type="domain" description="SH3" evidence="3">
    <location>
        <begin position="1"/>
        <end position="35"/>
    </location>
</feature>
<dbReference type="SMART" id="SM00326">
    <property type="entry name" value="SH3"/>
    <property type="match status" value="1"/>
</dbReference>
<evidence type="ECO:0000259" key="3">
    <source>
        <dbReference type="PROSITE" id="PS50002"/>
    </source>
</evidence>
<reference evidence="4 5" key="1">
    <citation type="submission" date="2014-03" db="EMBL/GenBank/DDBJ databases">
        <title>Draft genome of the hookworm Oesophagostomum dentatum.</title>
        <authorList>
            <person name="Mitreva M."/>
        </authorList>
    </citation>
    <scope>NUCLEOTIDE SEQUENCE [LARGE SCALE GENOMIC DNA]</scope>
    <source>
        <strain evidence="4 5">OD-Hann</strain>
    </source>
</reference>
<dbReference type="Gene3D" id="2.30.30.40">
    <property type="entry name" value="SH3 Domains"/>
    <property type="match status" value="2"/>
</dbReference>
<evidence type="ECO:0000313" key="4">
    <source>
        <dbReference type="EMBL" id="KHJ78349.1"/>
    </source>
</evidence>
<evidence type="ECO:0000313" key="5">
    <source>
        <dbReference type="Proteomes" id="UP000053660"/>
    </source>
</evidence>
<keyword evidence="5" id="KW-1185">Reference proteome</keyword>
<name>A0A0B1S080_OESDE</name>
<dbReference type="Proteomes" id="UP000053660">
    <property type="component" value="Unassembled WGS sequence"/>
</dbReference>
<dbReference type="OrthoDB" id="5801576at2759"/>
<dbReference type="InterPro" id="IPR036028">
    <property type="entry name" value="SH3-like_dom_sf"/>
</dbReference>